<gene>
    <name evidence="8" type="ORF">VVD49_20800</name>
</gene>
<evidence type="ECO:0000313" key="9">
    <source>
        <dbReference type="Proteomes" id="UP001331561"/>
    </source>
</evidence>
<feature type="transmembrane region" description="Helical" evidence="7">
    <location>
        <begin position="142"/>
        <end position="165"/>
    </location>
</feature>
<keyword evidence="5 7" id="KW-1133">Transmembrane helix</keyword>
<keyword evidence="4 7" id="KW-0812">Transmembrane</keyword>
<feature type="transmembrane region" description="Helical" evidence="7">
    <location>
        <begin position="79"/>
        <end position="96"/>
    </location>
</feature>
<keyword evidence="9" id="KW-1185">Reference proteome</keyword>
<sequence>MSASEFALFRHRPFLSFWFGRVFTSMSNNMLAVAVGWQMYDLTHSAMDLGLVGLVQFAPALLFTLIVGHVADRYDRRRIITVCLALQTLVIGVLIASTHYHWISRDLILICSLLIGTAKAFQMPTQQALAPLVVPLEVLPRAMALSSSGVQFAIIVGPAFGGFLYAAGANAVYSLCCALTFCSAISFLSIRIDHAPAPREPVTLRSMFAGLDFIWHRKAVLGAISLDLFAVLLGGATALLPIFARDILLVGPIGLGMLRSAPAVGALTTSIWLARKPIERRVGKVMFGAVALYGVATLVFAFSKLFLLSLGALVITGAADMVSVVIRQSLVQLETPNEMRGRVSAVNSIFIGASNQLGEFESGTTAALWGAVTSVAIGGIGTLLVVATWMKHFPQLTNRERLTSDETDKNS</sequence>
<feature type="transmembrane region" description="Helical" evidence="7">
    <location>
        <begin position="18"/>
        <end position="40"/>
    </location>
</feature>
<feature type="transmembrane region" description="Helical" evidence="7">
    <location>
        <begin position="249"/>
        <end position="273"/>
    </location>
</feature>
<dbReference type="CDD" id="cd06173">
    <property type="entry name" value="MFS_MefA_like"/>
    <property type="match status" value="1"/>
</dbReference>
<feature type="transmembrane region" description="Helical" evidence="7">
    <location>
        <begin position="285"/>
        <end position="315"/>
    </location>
</feature>
<dbReference type="EMBL" id="JAYXHS010000005">
    <property type="protein sequence ID" value="MEC5388186.1"/>
    <property type="molecule type" value="Genomic_DNA"/>
</dbReference>
<evidence type="ECO:0000256" key="2">
    <source>
        <dbReference type="ARBA" id="ARBA00022448"/>
    </source>
</evidence>
<evidence type="ECO:0000256" key="4">
    <source>
        <dbReference type="ARBA" id="ARBA00022692"/>
    </source>
</evidence>
<keyword evidence="3" id="KW-1003">Cell membrane</keyword>
<feature type="transmembrane region" description="Helical" evidence="7">
    <location>
        <begin position="219"/>
        <end position="243"/>
    </location>
</feature>
<dbReference type="Gene3D" id="1.20.1250.20">
    <property type="entry name" value="MFS general substrate transporter like domains"/>
    <property type="match status" value="1"/>
</dbReference>
<evidence type="ECO:0000256" key="1">
    <source>
        <dbReference type="ARBA" id="ARBA00004651"/>
    </source>
</evidence>
<evidence type="ECO:0000256" key="5">
    <source>
        <dbReference type="ARBA" id="ARBA00022989"/>
    </source>
</evidence>
<dbReference type="PANTHER" id="PTHR23513:SF9">
    <property type="entry name" value="ENTEROBACTIN EXPORTER ENTS"/>
    <property type="match status" value="1"/>
</dbReference>
<proteinExistence type="predicted"/>
<keyword evidence="2" id="KW-0813">Transport</keyword>
<dbReference type="RefSeq" id="WP_327601162.1">
    <property type="nucleotide sequence ID" value="NZ_JAYXHS010000005.1"/>
</dbReference>
<dbReference type="InterPro" id="IPR036259">
    <property type="entry name" value="MFS_trans_sf"/>
</dbReference>
<protein>
    <submittedName>
        <fullName evidence="8">MFS transporter</fullName>
    </submittedName>
</protein>
<comment type="caution">
    <text evidence="8">The sequence shown here is derived from an EMBL/GenBank/DDBJ whole genome shotgun (WGS) entry which is preliminary data.</text>
</comment>
<evidence type="ECO:0000256" key="7">
    <source>
        <dbReference type="SAM" id="Phobius"/>
    </source>
</evidence>
<evidence type="ECO:0000256" key="6">
    <source>
        <dbReference type="ARBA" id="ARBA00023136"/>
    </source>
</evidence>
<dbReference type="PANTHER" id="PTHR23513">
    <property type="entry name" value="INTEGRAL MEMBRANE EFFLUX PROTEIN-RELATED"/>
    <property type="match status" value="1"/>
</dbReference>
<accession>A0ABU6K909</accession>
<feature type="transmembrane region" description="Helical" evidence="7">
    <location>
        <begin position="366"/>
        <end position="389"/>
    </location>
</feature>
<organism evidence="8 9">
    <name type="scientific">Uliginosibacterium silvisoli</name>
    <dbReference type="NCBI Taxonomy" id="3114758"/>
    <lineage>
        <taxon>Bacteria</taxon>
        <taxon>Pseudomonadati</taxon>
        <taxon>Pseudomonadota</taxon>
        <taxon>Betaproteobacteria</taxon>
        <taxon>Rhodocyclales</taxon>
        <taxon>Zoogloeaceae</taxon>
        <taxon>Uliginosibacterium</taxon>
    </lineage>
</organism>
<comment type="subcellular location">
    <subcellularLocation>
        <location evidence="1">Cell membrane</location>
        <topology evidence="1">Multi-pass membrane protein</topology>
    </subcellularLocation>
</comment>
<dbReference type="Pfam" id="PF05977">
    <property type="entry name" value="MFS_3"/>
    <property type="match status" value="1"/>
</dbReference>
<dbReference type="Proteomes" id="UP001331561">
    <property type="component" value="Unassembled WGS sequence"/>
</dbReference>
<reference evidence="8 9" key="1">
    <citation type="submission" date="2024-01" db="EMBL/GenBank/DDBJ databases">
        <title>Uliginosibacterium soil sp. nov.</title>
        <authorList>
            <person name="Lv Y."/>
        </authorList>
    </citation>
    <scope>NUCLEOTIDE SEQUENCE [LARGE SCALE GENOMIC DNA]</scope>
    <source>
        <strain evidence="8 9">H3</strain>
    </source>
</reference>
<dbReference type="InterPro" id="IPR010290">
    <property type="entry name" value="TM_effector"/>
</dbReference>
<evidence type="ECO:0000256" key="3">
    <source>
        <dbReference type="ARBA" id="ARBA00022475"/>
    </source>
</evidence>
<feature type="transmembrane region" description="Helical" evidence="7">
    <location>
        <begin position="46"/>
        <end position="67"/>
    </location>
</feature>
<keyword evidence="6 7" id="KW-0472">Membrane</keyword>
<name>A0ABU6K909_9RHOO</name>
<dbReference type="SUPFAM" id="SSF103473">
    <property type="entry name" value="MFS general substrate transporter"/>
    <property type="match status" value="1"/>
</dbReference>
<evidence type="ECO:0000313" key="8">
    <source>
        <dbReference type="EMBL" id="MEC5388186.1"/>
    </source>
</evidence>